<accession>A6JRZ9</accession>
<protein>
    <submittedName>
        <fullName evidence="1">RCG36577</fullName>
    </submittedName>
</protein>
<reference evidence="1 2" key="1">
    <citation type="submission" date="2005-09" db="EMBL/GenBank/DDBJ databases">
        <authorList>
            <person name="Mural R.J."/>
            <person name="Li P.W."/>
            <person name="Adams M.D."/>
            <person name="Amanatides P.G."/>
            <person name="Baden-Tillson H."/>
            <person name="Barnstead M."/>
            <person name="Chin S.H."/>
            <person name="Dew I."/>
            <person name="Evans C.A."/>
            <person name="Ferriera S."/>
            <person name="Flanigan M."/>
            <person name="Fosler C."/>
            <person name="Glodek A."/>
            <person name="Gu Z."/>
            <person name="Holt R.A."/>
            <person name="Jennings D."/>
            <person name="Kraft C.L."/>
            <person name="Lu F."/>
            <person name="Nguyen T."/>
            <person name="Nusskern D.R."/>
            <person name="Pfannkoch C.M."/>
            <person name="Sitter C."/>
            <person name="Sutton G.G."/>
            <person name="Venter J.C."/>
            <person name="Wang Z."/>
            <person name="Woodage T."/>
            <person name="Zheng X.H."/>
            <person name="Zhong F."/>
        </authorList>
    </citation>
    <scope>NUCLEOTIDE SEQUENCE [LARGE SCALE GENOMIC DNA]</scope>
    <source>
        <strain>BN</strain>
        <strain evidence="2">Sprague-Dawley</strain>
    </source>
</reference>
<evidence type="ECO:0000313" key="2">
    <source>
        <dbReference type="Proteomes" id="UP000234681"/>
    </source>
</evidence>
<gene>
    <name evidence="1" type="ORF">rCG_36577</name>
</gene>
<proteinExistence type="predicted"/>
<organism evidence="1 2">
    <name type="scientific">Rattus norvegicus</name>
    <name type="common">Rat</name>
    <dbReference type="NCBI Taxonomy" id="10116"/>
    <lineage>
        <taxon>Eukaryota</taxon>
        <taxon>Metazoa</taxon>
        <taxon>Chordata</taxon>
        <taxon>Craniata</taxon>
        <taxon>Vertebrata</taxon>
        <taxon>Euteleostomi</taxon>
        <taxon>Mammalia</taxon>
        <taxon>Eutheria</taxon>
        <taxon>Euarchontoglires</taxon>
        <taxon>Glires</taxon>
        <taxon>Rodentia</taxon>
        <taxon>Myomorpha</taxon>
        <taxon>Muroidea</taxon>
        <taxon>Muridae</taxon>
        <taxon>Murinae</taxon>
        <taxon>Rattus</taxon>
    </lineage>
</organism>
<feature type="non-terminal residue" evidence="1">
    <location>
        <position position="66"/>
    </location>
</feature>
<dbReference type="AlphaFoldDB" id="A6JRZ9"/>
<dbReference type="EMBL" id="CH473999">
    <property type="protein sequence ID" value="EDL78108.1"/>
    <property type="molecule type" value="Genomic_DNA"/>
</dbReference>
<dbReference type="Proteomes" id="UP000234681">
    <property type="component" value="Chromosome 11"/>
</dbReference>
<name>A6JRZ9_RAT</name>
<evidence type="ECO:0000313" key="1">
    <source>
        <dbReference type="EMBL" id="EDL78108.1"/>
    </source>
</evidence>
<sequence length="66" mass="7645">MVRLLTNLMSEINGIHVSCYTKWESLRLSDRKKNLFGVSDPFSQKNHSTLILIFLIINKRHLVSTS</sequence>